<proteinExistence type="predicted"/>
<dbReference type="InterPro" id="IPR011042">
    <property type="entry name" value="6-blade_b-propeller_TolB-like"/>
</dbReference>
<dbReference type="Proteomes" id="UP001203284">
    <property type="component" value="Unassembled WGS sequence"/>
</dbReference>
<sequence>MLPRAAAAQDAGPLRVPSSAGPISVETVTGGLENPWGLAFLPDGRALVTERPGRLRIVATSGTLSAPVAGVPPVFAQGQGGLLDVALGPDFADSGHVYLSYAEPREGISGTSVARGRLVEEAGNARLDGVEVIFRQEPAVSGSSHYGSRLVFGRDGTLFVTLGDRFSQRDKAQDLSNHLGKIVRIGADGSGPKDNPFVRMPGARREIWSYGHRNVQGAALDPATGRLWTVEHGARGGDELNHPEAGHNYGWPTISYGVDYSGAKIGEGTQKDGLEQPVHYWDPSIAPSGLVFYTGEAFPAWKGDLFLGALAGMKLVRLRLDADKNAVIQEESLLETLGVRIRDVAQGTDGALYVLTDETSDARLLRLSPAA</sequence>
<accession>A0ABT0D9X7</accession>
<dbReference type="PANTHER" id="PTHR19328:SF75">
    <property type="entry name" value="ALDOSE SUGAR DEHYDROGENASE YLII"/>
    <property type="match status" value="1"/>
</dbReference>
<dbReference type="EMBL" id="JALKCH010000004">
    <property type="protein sequence ID" value="MCK0196758.1"/>
    <property type="molecule type" value="Genomic_DNA"/>
</dbReference>
<feature type="domain" description="Glucose/Sorbosone dehydrogenase" evidence="2">
    <location>
        <begin position="32"/>
        <end position="365"/>
    </location>
</feature>
<dbReference type="PANTHER" id="PTHR19328">
    <property type="entry name" value="HEDGEHOG-INTERACTING PROTEIN"/>
    <property type="match status" value="1"/>
</dbReference>
<organism evidence="3 4">
    <name type="scientific">Ancylobacter crimeensis</name>
    <dbReference type="NCBI Taxonomy" id="2579147"/>
    <lineage>
        <taxon>Bacteria</taxon>
        <taxon>Pseudomonadati</taxon>
        <taxon>Pseudomonadota</taxon>
        <taxon>Alphaproteobacteria</taxon>
        <taxon>Hyphomicrobiales</taxon>
        <taxon>Xanthobacteraceae</taxon>
        <taxon>Ancylobacter</taxon>
    </lineage>
</organism>
<evidence type="ECO:0000256" key="1">
    <source>
        <dbReference type="SAM" id="MobiDB-lite"/>
    </source>
</evidence>
<comment type="caution">
    <text evidence="3">The sequence shown here is derived from an EMBL/GenBank/DDBJ whole genome shotgun (WGS) entry which is preliminary data.</text>
</comment>
<evidence type="ECO:0000313" key="3">
    <source>
        <dbReference type="EMBL" id="MCK0196758.1"/>
    </source>
</evidence>
<feature type="region of interest" description="Disordered" evidence="1">
    <location>
        <begin position="1"/>
        <end position="20"/>
    </location>
</feature>
<dbReference type="InterPro" id="IPR011041">
    <property type="entry name" value="Quinoprot_gluc/sorb_DH_b-prop"/>
</dbReference>
<evidence type="ECO:0000259" key="2">
    <source>
        <dbReference type="Pfam" id="PF07995"/>
    </source>
</evidence>
<keyword evidence="4" id="KW-1185">Reference proteome</keyword>
<dbReference type="InterPro" id="IPR012938">
    <property type="entry name" value="Glc/Sorbosone_DH"/>
</dbReference>
<gene>
    <name evidence="3" type="ORF">MWN34_07505</name>
</gene>
<dbReference type="Pfam" id="PF07995">
    <property type="entry name" value="GSDH"/>
    <property type="match status" value="1"/>
</dbReference>
<reference evidence="3 4" key="1">
    <citation type="submission" date="2022-04" db="EMBL/GenBank/DDBJ databases">
        <authorList>
            <person name="Grouzdev D.S."/>
            <person name="Pantiukh K.S."/>
            <person name="Krutkina M.S."/>
        </authorList>
    </citation>
    <scope>NUCLEOTIDE SEQUENCE [LARGE SCALE GENOMIC DNA]</scope>
    <source>
        <strain evidence="3 4">6x-1</strain>
    </source>
</reference>
<evidence type="ECO:0000313" key="4">
    <source>
        <dbReference type="Proteomes" id="UP001203284"/>
    </source>
</evidence>
<protein>
    <submittedName>
        <fullName evidence="3">PQQ-dependent sugar dehydrogenase</fullName>
    </submittedName>
</protein>
<dbReference type="Gene3D" id="2.120.10.30">
    <property type="entry name" value="TolB, C-terminal domain"/>
    <property type="match status" value="1"/>
</dbReference>
<dbReference type="SUPFAM" id="SSF50952">
    <property type="entry name" value="Soluble quinoprotein glucose dehydrogenase"/>
    <property type="match status" value="1"/>
</dbReference>
<name>A0ABT0D9X7_9HYPH</name>